<proteinExistence type="predicted"/>
<name>A0AAV5JYA0_9ROSI</name>
<gene>
    <name evidence="1" type="ORF">SLEP1_g27010</name>
</gene>
<dbReference type="Proteomes" id="UP001054252">
    <property type="component" value="Unassembled WGS sequence"/>
</dbReference>
<evidence type="ECO:0000313" key="2">
    <source>
        <dbReference type="Proteomes" id="UP001054252"/>
    </source>
</evidence>
<comment type="caution">
    <text evidence="1">The sequence shown here is derived from an EMBL/GenBank/DDBJ whole genome shotgun (WGS) entry which is preliminary data.</text>
</comment>
<reference evidence="1 2" key="1">
    <citation type="journal article" date="2021" name="Commun. Biol.">
        <title>The genome of Shorea leprosula (Dipterocarpaceae) highlights the ecological relevance of drought in aseasonal tropical rainforests.</title>
        <authorList>
            <person name="Ng K.K.S."/>
            <person name="Kobayashi M.J."/>
            <person name="Fawcett J.A."/>
            <person name="Hatakeyama M."/>
            <person name="Paape T."/>
            <person name="Ng C.H."/>
            <person name="Ang C.C."/>
            <person name="Tnah L.H."/>
            <person name="Lee C.T."/>
            <person name="Nishiyama T."/>
            <person name="Sese J."/>
            <person name="O'Brien M.J."/>
            <person name="Copetti D."/>
            <person name="Mohd Noor M.I."/>
            <person name="Ong R.C."/>
            <person name="Putra M."/>
            <person name="Sireger I.Z."/>
            <person name="Indrioko S."/>
            <person name="Kosugi Y."/>
            <person name="Izuno A."/>
            <person name="Isagi Y."/>
            <person name="Lee S.L."/>
            <person name="Shimizu K.K."/>
        </authorList>
    </citation>
    <scope>NUCLEOTIDE SEQUENCE [LARGE SCALE GENOMIC DNA]</scope>
    <source>
        <strain evidence="1">214</strain>
    </source>
</reference>
<dbReference type="AlphaFoldDB" id="A0AAV5JYA0"/>
<accession>A0AAV5JYA0</accession>
<protein>
    <submittedName>
        <fullName evidence="1">Uncharacterized protein</fullName>
    </submittedName>
</protein>
<dbReference type="EMBL" id="BPVZ01000045">
    <property type="protein sequence ID" value="GKV16357.1"/>
    <property type="molecule type" value="Genomic_DNA"/>
</dbReference>
<keyword evidence="2" id="KW-1185">Reference proteome</keyword>
<organism evidence="1 2">
    <name type="scientific">Rubroshorea leprosula</name>
    <dbReference type="NCBI Taxonomy" id="152421"/>
    <lineage>
        <taxon>Eukaryota</taxon>
        <taxon>Viridiplantae</taxon>
        <taxon>Streptophyta</taxon>
        <taxon>Embryophyta</taxon>
        <taxon>Tracheophyta</taxon>
        <taxon>Spermatophyta</taxon>
        <taxon>Magnoliopsida</taxon>
        <taxon>eudicotyledons</taxon>
        <taxon>Gunneridae</taxon>
        <taxon>Pentapetalae</taxon>
        <taxon>rosids</taxon>
        <taxon>malvids</taxon>
        <taxon>Malvales</taxon>
        <taxon>Dipterocarpaceae</taxon>
        <taxon>Rubroshorea</taxon>
    </lineage>
</organism>
<evidence type="ECO:0000313" key="1">
    <source>
        <dbReference type="EMBL" id="GKV16357.1"/>
    </source>
</evidence>
<sequence length="106" mass="11331">MISIRFLHCPWIEWCDRFCILKAPESNSPLLLPSNSWAQRSSPPVSNGMLPPQVKSGSGTTAGMVLNMIEDVEIAISSRKGQLGTAAGDVAFSKGKENLTVSSLLG</sequence>